<dbReference type="InterPro" id="IPR024385">
    <property type="entry name" value="DUF3854"/>
</dbReference>
<dbReference type="EMBL" id="JJMT01000011">
    <property type="protein sequence ID" value="KEO45430.1"/>
    <property type="molecule type" value="Genomic_DNA"/>
</dbReference>
<proteinExistence type="predicted"/>
<comment type="caution">
    <text evidence="2">The sequence shown here is derived from an EMBL/GenBank/DDBJ whole genome shotgun (WGS) entry which is preliminary data.</text>
</comment>
<evidence type="ECO:0000259" key="1">
    <source>
        <dbReference type="Pfam" id="PF12965"/>
    </source>
</evidence>
<dbReference type="Proteomes" id="UP000027855">
    <property type="component" value="Unassembled WGS sequence"/>
</dbReference>
<sequence>MTKIITIGQTEMIRVGRDYPCPICGKPDWCLVFADQTKAVCARKIDLDKPQFGSAGTIYDLDPKKAKEVTFEPSWKSQPLASISTLHKVYSLVIDVLGLTKEHVEHLTSAERGLSVETIALRGYASSTKQTRQKQVDTTVSHPATIWEKLFVANGLPKDAWRGVPGFYWNENAKCPIFESKDGILIPCRNSWGQIVGFQVRLDNVSYQAKVNEAFQEGRNARTAKVFQNDDGSFDWYVFAKGSSHELASGTTKETSVKLRSGLELTFKKGQKYVFVSSAYKPEGTSAKSFPHFAYSDDILKQARFSDEGKAKVNLMSKVDNLLVTEGLLKGDITASVAKNTRLSQLGNICVISMAGVAAWRPISDFIGKTELKKVKLIYLAFDQDFEDNDSVFERMYDMVQDLVTKQSCTVRTLIWPHEKGIDDFLLKASPEEKIKFKTYNKQDMI</sequence>
<feature type="domain" description="DUF3854" evidence="1">
    <location>
        <begin position="374"/>
        <end position="431"/>
    </location>
</feature>
<reference evidence="2 3" key="1">
    <citation type="submission" date="2014-04" db="EMBL/GenBank/DDBJ databases">
        <title>Variable characteristics of bacteriocin-producing Streptococcus salivarius strains isolated from Malaysian subjects.</title>
        <authorList>
            <person name="Philip K."/>
            <person name="Barbour A."/>
        </authorList>
    </citation>
    <scope>NUCLEOTIDE SEQUENCE [LARGE SCALE GENOMIC DNA]</scope>
    <source>
        <strain evidence="2 3">NU10</strain>
    </source>
</reference>
<dbReference type="RefSeq" id="WP_037601727.1">
    <property type="nucleotide sequence ID" value="NZ_JJMS01000003.1"/>
</dbReference>
<accession>A0A074J0K5</accession>
<dbReference type="Pfam" id="PF12965">
    <property type="entry name" value="DUF3854"/>
    <property type="match status" value="1"/>
</dbReference>
<organism evidence="2 3">
    <name type="scientific">Streptococcus salivarius</name>
    <dbReference type="NCBI Taxonomy" id="1304"/>
    <lineage>
        <taxon>Bacteria</taxon>
        <taxon>Bacillati</taxon>
        <taxon>Bacillota</taxon>
        <taxon>Bacilli</taxon>
        <taxon>Lactobacillales</taxon>
        <taxon>Streptococcaceae</taxon>
        <taxon>Streptococcus</taxon>
    </lineage>
</organism>
<gene>
    <name evidence="2" type="ORF">DL07_01795</name>
</gene>
<dbReference type="AlphaFoldDB" id="A0A074J0K5"/>
<protein>
    <recommendedName>
        <fullName evidence="1">DUF3854 domain-containing protein</fullName>
    </recommendedName>
</protein>
<name>A0A074J0K5_STRSL</name>
<evidence type="ECO:0000313" key="2">
    <source>
        <dbReference type="EMBL" id="KEO45430.1"/>
    </source>
</evidence>
<evidence type="ECO:0000313" key="3">
    <source>
        <dbReference type="Proteomes" id="UP000027855"/>
    </source>
</evidence>